<dbReference type="EMBL" id="ML977333">
    <property type="protein sequence ID" value="KAF2111800.1"/>
    <property type="molecule type" value="Genomic_DNA"/>
</dbReference>
<keyword evidence="3" id="KW-1185">Reference proteome</keyword>
<accession>A0A6A5YXI5</accession>
<gene>
    <name evidence="2" type="ORF">BDV96DRAFT_178878</name>
</gene>
<evidence type="ECO:0000256" key="1">
    <source>
        <dbReference type="SAM" id="MobiDB-lite"/>
    </source>
</evidence>
<evidence type="ECO:0000313" key="3">
    <source>
        <dbReference type="Proteomes" id="UP000799770"/>
    </source>
</evidence>
<dbReference type="AlphaFoldDB" id="A0A6A5YXI5"/>
<dbReference type="Proteomes" id="UP000799770">
    <property type="component" value="Unassembled WGS sequence"/>
</dbReference>
<proteinExistence type="predicted"/>
<organism evidence="2 3">
    <name type="scientific">Lophiotrema nucula</name>
    <dbReference type="NCBI Taxonomy" id="690887"/>
    <lineage>
        <taxon>Eukaryota</taxon>
        <taxon>Fungi</taxon>
        <taxon>Dikarya</taxon>
        <taxon>Ascomycota</taxon>
        <taxon>Pezizomycotina</taxon>
        <taxon>Dothideomycetes</taxon>
        <taxon>Pleosporomycetidae</taxon>
        <taxon>Pleosporales</taxon>
        <taxon>Lophiotremataceae</taxon>
        <taxon>Lophiotrema</taxon>
    </lineage>
</organism>
<feature type="region of interest" description="Disordered" evidence="1">
    <location>
        <begin position="1"/>
        <end position="25"/>
    </location>
</feature>
<sequence length="247" mass="27979">MLPDYSVRRHRSQRGRGTENGGTVVGTVEKVKARARFSLHMRKRISNARSLRRISRVSRVERKGVGERRRPQEKILAKPSWVKRRHCQARLGSRSFFVYKEGAPSPLPLSLWPPRTLHDPTFSTQPQPFTLYTRVTARSLQRLRFQSKGVFATRLRPSLICARASATGAASRSVANLNLRRQRLAGIVFGPAHPLPLHSSRYRLIIATGDRWHTLAAFVRDTFGCYSPTIRLARSPSPCAVPLEPKL</sequence>
<protein>
    <submittedName>
        <fullName evidence="2">Uncharacterized protein</fullName>
    </submittedName>
</protein>
<name>A0A6A5YXI5_9PLEO</name>
<reference evidence="2" key="1">
    <citation type="journal article" date="2020" name="Stud. Mycol.">
        <title>101 Dothideomycetes genomes: a test case for predicting lifestyles and emergence of pathogens.</title>
        <authorList>
            <person name="Haridas S."/>
            <person name="Albert R."/>
            <person name="Binder M."/>
            <person name="Bloem J."/>
            <person name="Labutti K."/>
            <person name="Salamov A."/>
            <person name="Andreopoulos B."/>
            <person name="Baker S."/>
            <person name="Barry K."/>
            <person name="Bills G."/>
            <person name="Bluhm B."/>
            <person name="Cannon C."/>
            <person name="Castanera R."/>
            <person name="Culley D."/>
            <person name="Daum C."/>
            <person name="Ezra D."/>
            <person name="Gonzalez J."/>
            <person name="Henrissat B."/>
            <person name="Kuo A."/>
            <person name="Liang C."/>
            <person name="Lipzen A."/>
            <person name="Lutzoni F."/>
            <person name="Magnuson J."/>
            <person name="Mondo S."/>
            <person name="Nolan M."/>
            <person name="Ohm R."/>
            <person name="Pangilinan J."/>
            <person name="Park H.-J."/>
            <person name="Ramirez L."/>
            <person name="Alfaro M."/>
            <person name="Sun H."/>
            <person name="Tritt A."/>
            <person name="Yoshinaga Y."/>
            <person name="Zwiers L.-H."/>
            <person name="Turgeon B."/>
            <person name="Goodwin S."/>
            <person name="Spatafora J."/>
            <person name="Crous P."/>
            <person name="Grigoriev I."/>
        </authorList>
    </citation>
    <scope>NUCLEOTIDE SEQUENCE</scope>
    <source>
        <strain evidence="2">CBS 627.86</strain>
    </source>
</reference>
<evidence type="ECO:0000313" key="2">
    <source>
        <dbReference type="EMBL" id="KAF2111800.1"/>
    </source>
</evidence>